<evidence type="ECO:0000313" key="2">
    <source>
        <dbReference type="EMBL" id="KRM56366.1"/>
    </source>
</evidence>
<dbReference type="Proteomes" id="UP000051679">
    <property type="component" value="Unassembled WGS sequence"/>
</dbReference>
<dbReference type="RefSeq" id="WP_054677528.1">
    <property type="nucleotide sequence ID" value="NZ_AYYO01000005.1"/>
</dbReference>
<keyword evidence="1" id="KW-1133">Transmembrane helix</keyword>
<reference evidence="2 3" key="1">
    <citation type="journal article" date="2015" name="Genome Announc.">
        <title>Expanding the biotechnology potential of lactobacilli through comparative genomics of 213 strains and associated genera.</title>
        <authorList>
            <person name="Sun Z."/>
            <person name="Harris H.M."/>
            <person name="McCann A."/>
            <person name="Guo C."/>
            <person name="Argimon S."/>
            <person name="Zhang W."/>
            <person name="Yang X."/>
            <person name="Jeffery I.B."/>
            <person name="Cooney J.C."/>
            <person name="Kagawa T.F."/>
            <person name="Liu W."/>
            <person name="Song Y."/>
            <person name="Salvetti E."/>
            <person name="Wrobel A."/>
            <person name="Rasinkangas P."/>
            <person name="Parkhill J."/>
            <person name="Rea M.C."/>
            <person name="O'Sullivan O."/>
            <person name="Ritari J."/>
            <person name="Douillard F.P."/>
            <person name="Paul Ross R."/>
            <person name="Yang R."/>
            <person name="Briner A.E."/>
            <person name="Felis G.E."/>
            <person name="de Vos W.M."/>
            <person name="Barrangou R."/>
            <person name="Klaenhammer T.R."/>
            <person name="Caufield P.W."/>
            <person name="Cui Y."/>
            <person name="Zhang H."/>
            <person name="O'Toole P.W."/>
        </authorList>
    </citation>
    <scope>NUCLEOTIDE SEQUENCE [LARGE SCALE GENOMIC DNA]</scope>
    <source>
        <strain evidence="2 3">DSM 20505</strain>
    </source>
</reference>
<protein>
    <submittedName>
        <fullName evidence="2">Uncharacterized protein</fullName>
    </submittedName>
</protein>
<name>A0A0R1ZN06_9LACO</name>
<feature type="transmembrane region" description="Helical" evidence="1">
    <location>
        <begin position="53"/>
        <end position="73"/>
    </location>
</feature>
<evidence type="ECO:0000313" key="3">
    <source>
        <dbReference type="Proteomes" id="UP000051679"/>
    </source>
</evidence>
<keyword evidence="3" id="KW-1185">Reference proteome</keyword>
<feature type="transmembrane region" description="Helical" evidence="1">
    <location>
        <begin position="29"/>
        <end position="47"/>
    </location>
</feature>
<keyword evidence="1" id="KW-0472">Membrane</keyword>
<dbReference type="PATRIC" id="fig|1291052.5.peg.51"/>
<gene>
    <name evidence="2" type="ORF">FC18_GL000049</name>
</gene>
<evidence type="ECO:0000256" key="1">
    <source>
        <dbReference type="SAM" id="Phobius"/>
    </source>
</evidence>
<dbReference type="AlphaFoldDB" id="A0A0R1ZN06"/>
<sequence length="78" mass="8517">MFIDIIIYLIVAGLLAVVIARLSQPLNLVVAAIIVLLVLIIALKLFGVGIFSLLLLVWMLLVIGGLYLLRGYVRSGRI</sequence>
<accession>A0A0R1ZN06</accession>
<organism evidence="2 3">
    <name type="scientific">Lacticaseibacillus sharpeae JCM 1186 = DSM 20505</name>
    <dbReference type="NCBI Taxonomy" id="1291052"/>
    <lineage>
        <taxon>Bacteria</taxon>
        <taxon>Bacillati</taxon>
        <taxon>Bacillota</taxon>
        <taxon>Bacilli</taxon>
        <taxon>Lactobacillales</taxon>
        <taxon>Lactobacillaceae</taxon>
        <taxon>Lacticaseibacillus</taxon>
    </lineage>
</organism>
<keyword evidence="1" id="KW-0812">Transmembrane</keyword>
<feature type="transmembrane region" description="Helical" evidence="1">
    <location>
        <begin position="6"/>
        <end position="22"/>
    </location>
</feature>
<dbReference type="EMBL" id="AYYO01000005">
    <property type="protein sequence ID" value="KRM56366.1"/>
    <property type="molecule type" value="Genomic_DNA"/>
</dbReference>
<proteinExistence type="predicted"/>
<comment type="caution">
    <text evidence="2">The sequence shown here is derived from an EMBL/GenBank/DDBJ whole genome shotgun (WGS) entry which is preliminary data.</text>
</comment>